<dbReference type="InterPro" id="IPR005055">
    <property type="entry name" value="A10/PebIII"/>
</dbReference>
<evidence type="ECO:0000313" key="2">
    <source>
        <dbReference type="EMBL" id="QSB36976.1"/>
    </source>
</evidence>
<dbReference type="SUPFAM" id="SSF100910">
    <property type="entry name" value="Chemosensory protein Csp2"/>
    <property type="match status" value="1"/>
</dbReference>
<evidence type="ECO:0000256" key="1">
    <source>
        <dbReference type="SAM" id="SignalP"/>
    </source>
</evidence>
<dbReference type="PANTHER" id="PTHR11257:SF13">
    <property type="entry name" value="GEO07322P1"/>
    <property type="match status" value="1"/>
</dbReference>
<name>A0A895ZQ54_FRAIN</name>
<dbReference type="Gene3D" id="1.10.2080.10">
    <property type="entry name" value="Insect odorant-binding protein A10/Ejaculatory bulb-specific protein 3"/>
    <property type="match status" value="1"/>
</dbReference>
<dbReference type="EMBL" id="MT211602">
    <property type="protein sequence ID" value="QSB36976.1"/>
    <property type="molecule type" value="mRNA"/>
</dbReference>
<dbReference type="InterPro" id="IPR036682">
    <property type="entry name" value="OS_D_A10/PebIII_sf"/>
</dbReference>
<dbReference type="AlphaFoldDB" id="A0A895ZQ54"/>
<feature type="signal peptide" evidence="1">
    <location>
        <begin position="1"/>
        <end position="20"/>
    </location>
</feature>
<accession>A0A895ZQ54</accession>
<sequence>MVRAGPLACLALSVLVLAEAVDKYEEGRFAHINVDEVLGNQRILGSFIKCFLDEGPCTADSRDMKKLLPEVIDSKCERCTDNQKKMMAKAVKHVKDNRPEDWERLTNKYDPDHTKTEDIDKFISDALAM</sequence>
<proteinExistence type="evidence at transcript level"/>
<reference evidence="2" key="1">
    <citation type="submission" date="2020-03" db="EMBL/GenBank/DDBJ databases">
        <authorList>
            <person name="Li H."/>
            <person name="Wei H."/>
        </authorList>
    </citation>
    <scope>NUCLEOTIDE SEQUENCE</scope>
</reference>
<dbReference type="PANTHER" id="PTHR11257">
    <property type="entry name" value="CHEMOSENSORY PROTEIN-RELATED"/>
    <property type="match status" value="1"/>
</dbReference>
<keyword evidence="1" id="KW-0732">Signal</keyword>
<organism evidence="2">
    <name type="scientific">Frankliniella intonsa</name>
    <name type="common">Thrips</name>
    <name type="synonym">Thrips intonsa</name>
    <dbReference type="NCBI Taxonomy" id="163893"/>
    <lineage>
        <taxon>Eukaryota</taxon>
        <taxon>Metazoa</taxon>
        <taxon>Ecdysozoa</taxon>
        <taxon>Arthropoda</taxon>
        <taxon>Hexapoda</taxon>
        <taxon>Insecta</taxon>
        <taxon>Pterygota</taxon>
        <taxon>Neoptera</taxon>
        <taxon>Paraneoptera</taxon>
        <taxon>Thysanoptera</taxon>
        <taxon>Terebrantia</taxon>
        <taxon>Thripoidea</taxon>
        <taxon>Thripidae</taxon>
        <taxon>Frankliniella</taxon>
    </lineage>
</organism>
<protein>
    <submittedName>
        <fullName evidence="2">Chemosensory protein 2</fullName>
    </submittedName>
</protein>
<dbReference type="Pfam" id="PF03392">
    <property type="entry name" value="OS-D"/>
    <property type="match status" value="1"/>
</dbReference>
<feature type="chain" id="PRO_5032498228" evidence="1">
    <location>
        <begin position="21"/>
        <end position="129"/>
    </location>
</feature>